<evidence type="ECO:0000256" key="1">
    <source>
        <dbReference type="SAM" id="MobiDB-lite"/>
    </source>
</evidence>
<name>T1HCM0_RHOPR</name>
<dbReference type="STRING" id="13249.T1HCM0"/>
<dbReference type="EnsemblMetazoa" id="RPRC001784-RA">
    <property type="protein sequence ID" value="RPRC001784-PA"/>
    <property type="gene ID" value="RPRC001784"/>
</dbReference>
<accession>T1HCM0</accession>
<sequence length="626" mass="72093">MVKLCSDATDKVNSIHRVLPDDTIVLATPSIADGSSHHSATSGPLANIQNVSLSEDLFISDDSSDVYNPSHSEESSSGYEEIENAQDIREVEDLIAVNNSESRILNKKGRGRNKLAEKDKTRKRKRNPSGWERNRRHEARSKGDPYFSTSKKYVPGKALKDACTCKRKCREKLSEEMRLQIFQDFMHWILTLRISFLHRALKKSKRKWNGFVRIKNQVSDDLLCYIFCIIAKGIKFKKVFVEKFNLSFHHPSNDTCAKCDKYKIQINACTDLQEKAVLEESYTQHLALADQAYNVKKEDKSQSFDNGDVAFLSFDLQKCLPTPMLQNNISFYKRCLWTFNLTVYSCVSKKKQALCYIWDESIGGRGGQEIASCLRQYILTLPTNVSEINIFSDCCTGQTRNIYLTAMFSLIIENCSKNGRKLVINHKFLEPGHTHLEADTIHAAIEKVKKNTTAKIEIPRDWANLIRLVPRKPPIEVIEMKQTDLLNFENLLKSHYVHRKLNSEKERINWFQIKWLQYSTLTPTKVSFKNSFSSSEPFKILDLARKNISNETYSTRSSTLTRVKMIETPTLIPINKNRIPLPEKKMKDLKDLMPFLSESSRSFYEPLILGPTVPLEDEYLPDERED</sequence>
<dbReference type="EMBL" id="ACPB03007917">
    <property type="status" value="NOT_ANNOTATED_CDS"/>
    <property type="molecule type" value="Genomic_DNA"/>
</dbReference>
<dbReference type="eggNOG" id="ENOG502S2FM">
    <property type="taxonomic scope" value="Eukaryota"/>
</dbReference>
<reference evidence="2" key="1">
    <citation type="submission" date="2015-05" db="UniProtKB">
        <authorList>
            <consortium name="EnsemblMetazoa"/>
        </authorList>
    </citation>
    <scope>IDENTIFICATION</scope>
</reference>
<evidence type="ECO:0000313" key="2">
    <source>
        <dbReference type="EnsemblMetazoa" id="RPRC001784-PA"/>
    </source>
</evidence>
<protein>
    <submittedName>
        <fullName evidence="2">Uncharacterized protein</fullName>
    </submittedName>
</protein>
<feature type="region of interest" description="Disordered" evidence="1">
    <location>
        <begin position="62"/>
        <end position="82"/>
    </location>
</feature>
<evidence type="ECO:0000313" key="3">
    <source>
        <dbReference type="Proteomes" id="UP000015103"/>
    </source>
</evidence>
<dbReference type="AlphaFoldDB" id="T1HCM0"/>
<dbReference type="HOGENOM" id="CLU_011458_1_0_1"/>
<dbReference type="InParanoid" id="T1HCM0"/>
<dbReference type="Proteomes" id="UP000015103">
    <property type="component" value="Unassembled WGS sequence"/>
</dbReference>
<dbReference type="VEuPathDB" id="VectorBase:RPRC001784"/>
<keyword evidence="3" id="KW-1185">Reference proteome</keyword>
<feature type="compositionally biased region" description="Basic and acidic residues" evidence="1">
    <location>
        <begin position="132"/>
        <end position="143"/>
    </location>
</feature>
<dbReference type="PANTHER" id="PTHR10773">
    <property type="entry name" value="DNA-DIRECTED RNA POLYMERASES I, II, AND III SUBUNIT RPABC2"/>
    <property type="match status" value="1"/>
</dbReference>
<organism evidence="2 3">
    <name type="scientific">Rhodnius prolixus</name>
    <name type="common">Triatomid bug</name>
    <dbReference type="NCBI Taxonomy" id="13249"/>
    <lineage>
        <taxon>Eukaryota</taxon>
        <taxon>Metazoa</taxon>
        <taxon>Ecdysozoa</taxon>
        <taxon>Arthropoda</taxon>
        <taxon>Hexapoda</taxon>
        <taxon>Insecta</taxon>
        <taxon>Pterygota</taxon>
        <taxon>Neoptera</taxon>
        <taxon>Paraneoptera</taxon>
        <taxon>Hemiptera</taxon>
        <taxon>Heteroptera</taxon>
        <taxon>Panheteroptera</taxon>
        <taxon>Cimicomorpha</taxon>
        <taxon>Reduviidae</taxon>
        <taxon>Triatominae</taxon>
        <taxon>Rhodnius</taxon>
    </lineage>
</organism>
<proteinExistence type="predicted"/>
<dbReference type="OMA" id="KERINWF"/>
<dbReference type="PANTHER" id="PTHR10773:SF19">
    <property type="match status" value="1"/>
</dbReference>
<feature type="region of interest" description="Disordered" evidence="1">
    <location>
        <begin position="105"/>
        <end position="149"/>
    </location>
</feature>